<feature type="compositionally biased region" description="Acidic residues" evidence="1">
    <location>
        <begin position="473"/>
        <end position="490"/>
    </location>
</feature>
<comment type="caution">
    <text evidence="3">The sequence shown here is derived from an EMBL/GenBank/DDBJ whole genome shotgun (WGS) entry which is preliminary data.</text>
</comment>
<evidence type="ECO:0000259" key="2">
    <source>
        <dbReference type="PROSITE" id="PS50053"/>
    </source>
</evidence>
<dbReference type="EMBL" id="BLLK01000051">
    <property type="protein sequence ID" value="GFH56395.1"/>
    <property type="molecule type" value="Genomic_DNA"/>
</dbReference>
<dbReference type="Proteomes" id="UP001054902">
    <property type="component" value="Unassembled WGS sequence"/>
</dbReference>
<protein>
    <recommendedName>
        <fullName evidence="2">Ubiquitin-like domain-containing protein</fullName>
    </recommendedName>
</protein>
<feature type="region of interest" description="Disordered" evidence="1">
    <location>
        <begin position="451"/>
        <end position="513"/>
    </location>
</feature>
<feature type="compositionally biased region" description="Polar residues" evidence="1">
    <location>
        <begin position="451"/>
        <end position="464"/>
    </location>
</feature>
<dbReference type="AlphaFoldDB" id="A0AAD3D4J4"/>
<organism evidence="3 4">
    <name type="scientific">Chaetoceros tenuissimus</name>
    <dbReference type="NCBI Taxonomy" id="426638"/>
    <lineage>
        <taxon>Eukaryota</taxon>
        <taxon>Sar</taxon>
        <taxon>Stramenopiles</taxon>
        <taxon>Ochrophyta</taxon>
        <taxon>Bacillariophyta</taxon>
        <taxon>Coscinodiscophyceae</taxon>
        <taxon>Chaetocerotophycidae</taxon>
        <taxon>Chaetocerotales</taxon>
        <taxon>Chaetocerotaceae</taxon>
        <taxon>Chaetoceros</taxon>
    </lineage>
</organism>
<dbReference type="PROSITE" id="PS50053">
    <property type="entry name" value="UBIQUITIN_2"/>
    <property type="match status" value="1"/>
</dbReference>
<evidence type="ECO:0000256" key="1">
    <source>
        <dbReference type="SAM" id="MobiDB-lite"/>
    </source>
</evidence>
<reference evidence="3 4" key="1">
    <citation type="journal article" date="2021" name="Sci. Rep.">
        <title>The genome of the diatom Chaetoceros tenuissimus carries an ancient integrated fragment of an extant virus.</title>
        <authorList>
            <person name="Hongo Y."/>
            <person name="Kimura K."/>
            <person name="Takaki Y."/>
            <person name="Yoshida Y."/>
            <person name="Baba S."/>
            <person name="Kobayashi G."/>
            <person name="Nagasaki K."/>
            <person name="Hano T."/>
            <person name="Tomaru Y."/>
        </authorList>
    </citation>
    <scope>NUCLEOTIDE SEQUENCE [LARGE SCALE GENOMIC DNA]</scope>
    <source>
        <strain evidence="3 4">NIES-3715</strain>
    </source>
</reference>
<gene>
    <name evidence="3" type="ORF">CTEN210_12871</name>
</gene>
<keyword evidence="4" id="KW-1185">Reference proteome</keyword>
<accession>A0AAD3D4J4</accession>
<dbReference type="CDD" id="cd17039">
    <property type="entry name" value="Ubl_ubiquitin_like"/>
    <property type="match status" value="1"/>
</dbReference>
<dbReference type="SUPFAM" id="SSF54236">
    <property type="entry name" value="Ubiquitin-like"/>
    <property type="match status" value="1"/>
</dbReference>
<evidence type="ECO:0000313" key="3">
    <source>
        <dbReference type="EMBL" id="GFH56395.1"/>
    </source>
</evidence>
<dbReference type="InterPro" id="IPR000626">
    <property type="entry name" value="Ubiquitin-like_dom"/>
</dbReference>
<sequence>MGIRIRDQVLYHQSQPLHDTLSLKDTNIQKESTIFLTGIIIDGARTGRLLGSIDINLNNCSLHRHPICTSCNAACKKCTSTPGCSGCIQLRSTRKRVDTSQRGHDKLTQLELLGNNPIASPSREEVLPSSLLSPLTEVDAGQNISQLSLNGLDTDGMNDVSSGINFFQGNNEPTFSFEREADVNLHRMRVGDVPIPEAIEENGELSLGDCFNLLDQGRVPVKPLHEHPKIKTLQKKFLSCVDNENGGKSKDVMIHCAKCREKWLDTKRGKVSIRLRNRQREYLCKRCEDRKTKGMYDATNDMDPWHDYSHLKLPKLTEIEEQMICLVCPYMRIIRLKGGGVAYQGQILNVEQDITNICQALPLMPEELNVFLVQKRNPRAPNGYVDFHINKDNILIWLRFLKANNKYYHDIDLVDAQRRLDQIRTDKNGSIHESLRYIEEDEVEALIASATQQEVDSSDSANGNRNDDKSEDGTETYTSDSDDEEGEAVAELEVGPETGGASGEIEELPIIEETLMRPTFDNMQTEEERNVTALQRLFPNARQPPNDPIPWPTNGARVNDFDTPGLFSMAFPCLFPYGVGNPTVQDRQKEVTLDQAGKHLTKYAVNMKRVQEVTLQMIRGQ</sequence>
<dbReference type="InterPro" id="IPR046700">
    <property type="entry name" value="DUF6570"/>
</dbReference>
<proteinExistence type="predicted"/>
<dbReference type="InterPro" id="IPR029071">
    <property type="entry name" value="Ubiquitin-like_domsf"/>
</dbReference>
<dbReference type="Pfam" id="PF20209">
    <property type="entry name" value="DUF6570"/>
    <property type="match status" value="1"/>
</dbReference>
<feature type="domain" description="Ubiquitin-like" evidence="2">
    <location>
        <begin position="1"/>
        <end position="43"/>
    </location>
</feature>
<name>A0AAD3D4J4_9STRA</name>
<evidence type="ECO:0000313" key="4">
    <source>
        <dbReference type="Proteomes" id="UP001054902"/>
    </source>
</evidence>